<proteinExistence type="predicted"/>
<evidence type="ECO:0000259" key="1">
    <source>
        <dbReference type="Pfam" id="PF00881"/>
    </source>
</evidence>
<dbReference type="InterPro" id="IPR029479">
    <property type="entry name" value="Nitroreductase"/>
</dbReference>
<dbReference type="PANTHER" id="PTHR23026">
    <property type="entry name" value="NADPH NITROREDUCTASE"/>
    <property type="match status" value="1"/>
</dbReference>
<dbReference type="InterPro" id="IPR000415">
    <property type="entry name" value="Nitroreductase-like"/>
</dbReference>
<gene>
    <name evidence="2" type="ORF">EV211_1587</name>
</gene>
<dbReference type="Pfam" id="PF00881">
    <property type="entry name" value="Nitroreductase"/>
    <property type="match status" value="1"/>
</dbReference>
<reference evidence="2 3" key="1">
    <citation type="submission" date="2019-03" db="EMBL/GenBank/DDBJ databases">
        <title>Genomic Encyclopedia of Type Strains, Phase IV (KMG-IV): sequencing the most valuable type-strain genomes for metagenomic binning, comparative biology and taxonomic classification.</title>
        <authorList>
            <person name="Goeker M."/>
        </authorList>
    </citation>
    <scope>NUCLEOTIDE SEQUENCE [LARGE SCALE GENOMIC DNA]</scope>
    <source>
        <strain evidence="2 3">DSM 28287</strain>
    </source>
</reference>
<evidence type="ECO:0000313" key="3">
    <source>
        <dbReference type="Proteomes" id="UP000295500"/>
    </source>
</evidence>
<dbReference type="PANTHER" id="PTHR23026:SF123">
    <property type="entry name" value="NAD(P)H NITROREDUCTASE RV3131-RELATED"/>
    <property type="match status" value="1"/>
</dbReference>
<name>A0A4V6PUV9_9FIRM</name>
<dbReference type="RefSeq" id="WP_133529308.1">
    <property type="nucleotide sequence ID" value="NZ_SNXO01000058.1"/>
</dbReference>
<dbReference type="GO" id="GO:0016491">
    <property type="term" value="F:oxidoreductase activity"/>
    <property type="evidence" value="ECO:0007669"/>
    <property type="project" value="InterPro"/>
</dbReference>
<dbReference type="SUPFAM" id="SSF55469">
    <property type="entry name" value="FMN-dependent nitroreductase-like"/>
    <property type="match status" value="1"/>
</dbReference>
<sequence>MELQKAIDKRHSLRKYADGEIPEEHIRAMVDAANKAPSADNQQNWHFVIVRDRKAIDAFANVVSHKNAELCAKMQETAPEKAARFSKLCKAVSLFFRDAQLLAIVYGREWDPSSYDYVKTAGGDEETLANLKYRTRQGSLSVGAAMENFNLKAEELGYGCCWMTSANYAADDVEALVKKLSGYSEEGYHVAALMPVGIRAAEGKGPKKKGVDEVLTII</sequence>
<protein>
    <submittedName>
        <fullName evidence="2">Nitroreductase</fullName>
    </submittedName>
</protein>
<comment type="caution">
    <text evidence="2">The sequence shown here is derived from an EMBL/GenBank/DDBJ whole genome shotgun (WGS) entry which is preliminary data.</text>
</comment>
<dbReference type="Gene3D" id="3.40.109.10">
    <property type="entry name" value="NADH Oxidase"/>
    <property type="match status" value="1"/>
</dbReference>
<evidence type="ECO:0000313" key="2">
    <source>
        <dbReference type="EMBL" id="TDP46642.1"/>
    </source>
</evidence>
<organism evidence="2 3">
    <name type="scientific">Aminicella lysinilytica</name>
    <dbReference type="NCBI Taxonomy" id="433323"/>
    <lineage>
        <taxon>Bacteria</taxon>
        <taxon>Bacillati</taxon>
        <taxon>Bacillota</taxon>
        <taxon>Clostridia</taxon>
        <taxon>Peptostreptococcales</taxon>
        <taxon>Anaerovoracaceae</taxon>
        <taxon>Aminicella</taxon>
    </lineage>
</organism>
<dbReference type="InterPro" id="IPR050627">
    <property type="entry name" value="Nitroreductase/BluB"/>
</dbReference>
<feature type="domain" description="Nitroreductase" evidence="1">
    <location>
        <begin position="7"/>
        <end position="197"/>
    </location>
</feature>
<dbReference type="AlphaFoldDB" id="A0A4V6PUV9"/>
<accession>A0A4V6PUV9</accession>
<dbReference type="EMBL" id="SNXO01000058">
    <property type="protein sequence ID" value="TDP46642.1"/>
    <property type="molecule type" value="Genomic_DNA"/>
</dbReference>
<keyword evidence="3" id="KW-1185">Reference proteome</keyword>
<dbReference type="OrthoDB" id="9812105at2"/>
<dbReference type="Proteomes" id="UP000295500">
    <property type="component" value="Unassembled WGS sequence"/>
</dbReference>